<keyword evidence="8" id="KW-1003">Cell membrane</keyword>
<evidence type="ECO:0000256" key="5">
    <source>
        <dbReference type="ARBA" id="ARBA00007739"/>
    </source>
</evidence>
<evidence type="ECO:0000256" key="19">
    <source>
        <dbReference type="ARBA" id="ARBA00022989"/>
    </source>
</evidence>
<keyword evidence="20 29" id="KW-0472">Membrane</keyword>
<keyword evidence="15" id="KW-0378">Hydrolase</keyword>
<comment type="pathway">
    <text evidence="27">Glycan biosynthesis.</text>
</comment>
<evidence type="ECO:0000256" key="16">
    <source>
        <dbReference type="ARBA" id="ARBA00022960"/>
    </source>
</evidence>
<evidence type="ECO:0000256" key="18">
    <source>
        <dbReference type="ARBA" id="ARBA00022984"/>
    </source>
</evidence>
<evidence type="ECO:0000256" key="26">
    <source>
        <dbReference type="ARBA" id="ARBA00049902"/>
    </source>
</evidence>
<dbReference type="GO" id="GO:0008658">
    <property type="term" value="F:penicillin binding"/>
    <property type="evidence" value="ECO:0007669"/>
    <property type="project" value="InterPro"/>
</dbReference>
<keyword evidence="16" id="KW-0133">Cell shape</keyword>
<dbReference type="SUPFAM" id="SSF56601">
    <property type="entry name" value="beta-lactamase/transpeptidase-like"/>
    <property type="match status" value="1"/>
</dbReference>
<evidence type="ECO:0000256" key="21">
    <source>
        <dbReference type="ARBA" id="ARBA00023251"/>
    </source>
</evidence>
<dbReference type="NCBIfam" id="TIGR02074">
    <property type="entry name" value="PBP_1a_fam"/>
    <property type="match status" value="1"/>
</dbReference>
<keyword evidence="17" id="KW-0735">Signal-anchor</keyword>
<dbReference type="Pfam" id="PF17092">
    <property type="entry name" value="PCB_OB"/>
    <property type="match status" value="1"/>
</dbReference>
<dbReference type="GO" id="GO:0046677">
    <property type="term" value="P:response to antibiotic"/>
    <property type="evidence" value="ECO:0007669"/>
    <property type="project" value="UniProtKB-KW"/>
</dbReference>
<gene>
    <name evidence="33" type="ORF">SAMN05421693_10820</name>
</gene>
<keyword evidence="14 29" id="KW-0812">Transmembrane</keyword>
<evidence type="ECO:0000256" key="25">
    <source>
        <dbReference type="ARBA" id="ARBA00044770"/>
    </source>
</evidence>
<comment type="catalytic activity">
    <reaction evidence="26">
        <text>[GlcNAc-(1-&gt;4)-Mur2Ac(oyl-L-Ala-gamma-D-Glu-L-Lys-D-Ala-D-Ala)](n)-di-trans,octa-cis-undecaprenyl diphosphate + beta-D-GlcNAc-(1-&gt;4)-Mur2Ac(oyl-L-Ala-gamma-D-Glu-L-Lys-D-Ala-D-Ala)-di-trans,octa-cis-undecaprenyl diphosphate = [GlcNAc-(1-&gt;4)-Mur2Ac(oyl-L-Ala-gamma-D-Glu-L-Lys-D-Ala-D-Ala)](n+1)-di-trans,octa-cis-undecaprenyl diphosphate + di-trans,octa-cis-undecaprenyl diphosphate + H(+)</text>
        <dbReference type="Rhea" id="RHEA:23708"/>
        <dbReference type="Rhea" id="RHEA-COMP:9602"/>
        <dbReference type="Rhea" id="RHEA-COMP:9603"/>
        <dbReference type="ChEBI" id="CHEBI:15378"/>
        <dbReference type="ChEBI" id="CHEBI:58405"/>
        <dbReference type="ChEBI" id="CHEBI:60033"/>
        <dbReference type="ChEBI" id="CHEBI:78435"/>
        <dbReference type="EC" id="2.4.99.28"/>
    </reaction>
</comment>
<dbReference type="Gene3D" id="1.10.3810.10">
    <property type="entry name" value="Biosynthetic peptidoglycan transglycosylase-like"/>
    <property type="match status" value="1"/>
</dbReference>
<dbReference type="SUPFAM" id="SSF53955">
    <property type="entry name" value="Lysozyme-like"/>
    <property type="match status" value="1"/>
</dbReference>
<dbReference type="InterPro" id="IPR050396">
    <property type="entry name" value="Glycosyltr_51/Transpeptidase"/>
</dbReference>
<accession>A0A1H9B955</accession>
<dbReference type="FunFam" id="1.10.3810.10:FF:000003">
    <property type="entry name" value="Penicillin-binding protein 1a"/>
    <property type="match status" value="1"/>
</dbReference>
<comment type="similarity">
    <text evidence="5">In the N-terminal section; belongs to the glycosyltransferase 51 family.</text>
</comment>
<dbReference type="Gene3D" id="3.40.710.10">
    <property type="entry name" value="DD-peptidase/beta-lactamase superfamily"/>
    <property type="match status" value="2"/>
</dbReference>
<evidence type="ECO:0000256" key="2">
    <source>
        <dbReference type="ARBA" id="ARBA00004249"/>
    </source>
</evidence>
<dbReference type="GO" id="GO:0030288">
    <property type="term" value="C:outer membrane-bounded periplasmic space"/>
    <property type="evidence" value="ECO:0007669"/>
    <property type="project" value="TreeGrafter"/>
</dbReference>
<evidence type="ECO:0000256" key="10">
    <source>
        <dbReference type="ARBA" id="ARBA00022645"/>
    </source>
</evidence>
<feature type="region of interest" description="Disordered" evidence="28">
    <location>
        <begin position="764"/>
        <end position="784"/>
    </location>
</feature>
<comment type="similarity">
    <text evidence="4">In the C-terminal section; belongs to the transpeptidase family.</text>
</comment>
<evidence type="ECO:0000256" key="14">
    <source>
        <dbReference type="ARBA" id="ARBA00022692"/>
    </source>
</evidence>
<evidence type="ECO:0000256" key="23">
    <source>
        <dbReference type="ARBA" id="ARBA00023316"/>
    </source>
</evidence>
<evidence type="ECO:0000256" key="11">
    <source>
        <dbReference type="ARBA" id="ARBA00022670"/>
    </source>
</evidence>
<organism evidence="33 34">
    <name type="scientific">Ectothiorhodospira magna</name>
    <dbReference type="NCBI Taxonomy" id="867345"/>
    <lineage>
        <taxon>Bacteria</taxon>
        <taxon>Pseudomonadati</taxon>
        <taxon>Pseudomonadota</taxon>
        <taxon>Gammaproteobacteria</taxon>
        <taxon>Chromatiales</taxon>
        <taxon>Ectothiorhodospiraceae</taxon>
        <taxon>Ectothiorhodospira</taxon>
    </lineage>
</organism>
<comment type="function">
    <text evidence="1">Cell wall formation. Synthesis of cross-linked peptidoglycan from the lipid intermediates. The enzyme has a penicillin-insensitive transglycosylase N-terminal domain (formation of linear glycan strands) and a penicillin-sensitive transpeptidase C-terminal domain (cross-linking of the peptide subunits).</text>
</comment>
<keyword evidence="23" id="KW-0961">Cell wall biogenesis/degradation</keyword>
<keyword evidence="18" id="KW-0573">Peptidoglycan synthesis</keyword>
<keyword evidence="13" id="KW-0808">Transferase</keyword>
<evidence type="ECO:0000256" key="15">
    <source>
        <dbReference type="ARBA" id="ARBA00022801"/>
    </source>
</evidence>
<reference evidence="33 34" key="1">
    <citation type="submission" date="2016-10" db="EMBL/GenBank/DDBJ databases">
        <authorList>
            <person name="de Groot N.N."/>
        </authorList>
    </citation>
    <scope>NUCLEOTIDE SEQUENCE [LARGE SCALE GENOMIC DNA]</scope>
    <source>
        <strain evidence="33 34">B7-7</strain>
    </source>
</reference>
<evidence type="ECO:0000256" key="4">
    <source>
        <dbReference type="ARBA" id="ARBA00007090"/>
    </source>
</evidence>
<sequence length="784" mass="86402">MRFLIKSLVFGLMAVFGVFTLGVLFTAAAYVYLAPQMPDVEQLREVQLQVPLRVLSRDGQLMAEYGEQRREPVTMEEVPELVRLAFLAAEDDRFETHPGVDYVGLIRAAMNLLATGEKTQGGSTITMQVARNFFLNREKTYTRKLTEIFLAIRIERELTKDEILELYLNKIFLGHRAYGVRAAAQVYYGVDLHELTLPQIATIAGLPQAPSRANPVTNPARAVARRNYVLGRMYELGHIDRATFEAAREAPETARLRRPVIQVDAAHVAELVRLEMLDRFGEAAYTEGYRVYTSVDPTLQGAAIDALRSGLMAYDRRHGYRGPEGEVDLDRHPTDEALDRVLAQYPRVAGMLWSGVVTAADPEQATVYLGRGERKVLDREAVAWARPYLALSRRGPAPRTVTDVLAPGQVVRLLQTADDRWVLSQVPAVEGAIVALDAQDGAVLALVGGFDFFRSNFNRATQAQRQPGSAFKSFIYSVALEHGHSPATMINDAPIVIEDISLQGEWRPRNYSGRFYGPTRLREALAHSRNLVSIRLLDDVGVSRVHGELTRFGLDPARHPRSLSMALGSGSVTPLELTRAYGVFANGGYLIDPWIIERVENAAGEVVFLNVPQQVCQAPCETSAPRTIPASNAHQMYSMLREVVQTGTGRRARALGREDVAGKTGTTNDLRDGWFAGFAGDVVASAWVGFDQYTSLGQRETGGSTALPIWVDFMAEALKGQPQRPWAPPAGMITVRIDADTGGRVTSRTQRTLFEVLTPAQVPPEPLPDAWGPGSGELAPENIF</sequence>
<dbReference type="InterPro" id="IPR023346">
    <property type="entry name" value="Lysozyme-like_dom_sf"/>
</dbReference>
<dbReference type="GO" id="GO:0071555">
    <property type="term" value="P:cell wall organization"/>
    <property type="evidence" value="ECO:0007669"/>
    <property type="project" value="UniProtKB-KW"/>
</dbReference>
<feature type="domain" description="Glycosyl transferase family 51" evidence="31">
    <location>
        <begin position="59"/>
        <end position="233"/>
    </location>
</feature>
<evidence type="ECO:0000256" key="24">
    <source>
        <dbReference type="ARBA" id="ARBA00034000"/>
    </source>
</evidence>
<evidence type="ECO:0000256" key="27">
    <source>
        <dbReference type="ARBA" id="ARBA00060592"/>
    </source>
</evidence>
<dbReference type="InterPro" id="IPR012338">
    <property type="entry name" value="Beta-lactam/transpept-like"/>
</dbReference>
<keyword evidence="12" id="KW-0328">Glycosyltransferase</keyword>
<evidence type="ECO:0000256" key="8">
    <source>
        <dbReference type="ARBA" id="ARBA00022475"/>
    </source>
</evidence>
<dbReference type="GO" id="GO:0009252">
    <property type="term" value="P:peptidoglycan biosynthetic process"/>
    <property type="evidence" value="ECO:0007669"/>
    <property type="project" value="UniProtKB-UniPathway"/>
</dbReference>
<dbReference type="UniPathway" id="UPA00219"/>
<dbReference type="InterPro" id="IPR036950">
    <property type="entry name" value="PBP_transglycosylase"/>
</dbReference>
<evidence type="ECO:0000259" key="32">
    <source>
        <dbReference type="Pfam" id="PF17092"/>
    </source>
</evidence>
<evidence type="ECO:0000256" key="6">
    <source>
        <dbReference type="ARBA" id="ARBA00012448"/>
    </source>
</evidence>
<keyword evidence="19 29" id="KW-1133">Transmembrane helix</keyword>
<protein>
    <recommendedName>
        <fullName evidence="7">Penicillin-binding protein 1A</fullName>
        <ecNumber evidence="25">2.4.99.28</ecNumber>
        <ecNumber evidence="6">3.4.16.4</ecNumber>
    </recommendedName>
</protein>
<evidence type="ECO:0000256" key="13">
    <source>
        <dbReference type="ARBA" id="ARBA00022679"/>
    </source>
</evidence>
<dbReference type="EC" id="3.4.16.4" evidence="6"/>
<evidence type="ECO:0000256" key="3">
    <source>
        <dbReference type="ARBA" id="ARBA00004752"/>
    </source>
</evidence>
<dbReference type="RefSeq" id="WP_090204940.1">
    <property type="nucleotide sequence ID" value="NZ_FOFO01000008.1"/>
</dbReference>
<keyword evidence="21" id="KW-0046">Antibiotic resistance</keyword>
<evidence type="ECO:0000256" key="12">
    <source>
        <dbReference type="ARBA" id="ARBA00022676"/>
    </source>
</evidence>
<dbReference type="OrthoDB" id="9766909at2"/>
<dbReference type="GO" id="GO:0008360">
    <property type="term" value="P:regulation of cell shape"/>
    <property type="evidence" value="ECO:0007669"/>
    <property type="project" value="UniProtKB-KW"/>
</dbReference>
<evidence type="ECO:0000256" key="20">
    <source>
        <dbReference type="ARBA" id="ARBA00023136"/>
    </source>
</evidence>
<feature type="domain" description="Penicillin-binding protein transpeptidase" evidence="30">
    <location>
        <begin position="431"/>
        <end position="680"/>
    </location>
</feature>
<evidence type="ECO:0000256" key="29">
    <source>
        <dbReference type="SAM" id="Phobius"/>
    </source>
</evidence>
<dbReference type="EMBL" id="FOFO01000008">
    <property type="protein sequence ID" value="SEP85277.1"/>
    <property type="molecule type" value="Genomic_DNA"/>
</dbReference>
<name>A0A1H9B955_9GAMM</name>
<evidence type="ECO:0000256" key="9">
    <source>
        <dbReference type="ARBA" id="ARBA00022519"/>
    </source>
</evidence>
<dbReference type="PANTHER" id="PTHR32282:SF27">
    <property type="entry name" value="PENICILLIN-BINDING PROTEIN 1A"/>
    <property type="match status" value="1"/>
</dbReference>
<comment type="subcellular location">
    <subcellularLocation>
        <location evidence="2">Cell inner membrane</location>
        <topology evidence="2">Single-pass type II membrane protein</topology>
    </subcellularLocation>
</comment>
<comment type="catalytic activity">
    <reaction evidence="24">
        <text>Preferential cleavage: (Ac)2-L-Lys-D-Ala-|-D-Ala. Also transpeptidation of peptidyl-alanyl moieties that are N-acyl substituents of D-alanine.</text>
        <dbReference type="EC" id="3.4.16.4"/>
    </reaction>
</comment>
<feature type="transmembrane region" description="Helical" evidence="29">
    <location>
        <begin position="7"/>
        <end position="33"/>
    </location>
</feature>
<dbReference type="EC" id="2.4.99.28" evidence="25"/>
<dbReference type="InterPro" id="IPR001264">
    <property type="entry name" value="Glyco_trans_51"/>
</dbReference>
<feature type="domain" description="Penicillin-binding protein OB-like" evidence="32">
    <location>
        <begin position="320"/>
        <end position="429"/>
    </location>
</feature>
<keyword evidence="22" id="KW-0511">Multifunctional enzyme</keyword>
<evidence type="ECO:0000313" key="33">
    <source>
        <dbReference type="EMBL" id="SEP85277.1"/>
    </source>
</evidence>
<evidence type="ECO:0000256" key="22">
    <source>
        <dbReference type="ARBA" id="ARBA00023268"/>
    </source>
</evidence>
<dbReference type="Pfam" id="PF00905">
    <property type="entry name" value="Transpeptidase"/>
    <property type="match status" value="1"/>
</dbReference>
<evidence type="ECO:0000256" key="7">
    <source>
        <dbReference type="ARBA" id="ARBA00018638"/>
    </source>
</evidence>
<evidence type="ECO:0000256" key="17">
    <source>
        <dbReference type="ARBA" id="ARBA00022968"/>
    </source>
</evidence>
<dbReference type="AlphaFoldDB" id="A0A1H9B955"/>
<keyword evidence="11" id="KW-0645">Protease</keyword>
<proteinExistence type="inferred from homology"/>
<keyword evidence="10" id="KW-0121">Carboxypeptidase</keyword>
<evidence type="ECO:0000259" key="30">
    <source>
        <dbReference type="Pfam" id="PF00905"/>
    </source>
</evidence>
<dbReference type="GO" id="GO:0009002">
    <property type="term" value="F:serine-type D-Ala-D-Ala carboxypeptidase activity"/>
    <property type="evidence" value="ECO:0007669"/>
    <property type="project" value="UniProtKB-EC"/>
</dbReference>
<evidence type="ECO:0000256" key="28">
    <source>
        <dbReference type="SAM" id="MobiDB-lite"/>
    </source>
</evidence>
<dbReference type="GO" id="GO:0008955">
    <property type="term" value="F:peptidoglycan glycosyltransferase activity"/>
    <property type="evidence" value="ECO:0007669"/>
    <property type="project" value="UniProtKB-EC"/>
</dbReference>
<dbReference type="GO" id="GO:0006508">
    <property type="term" value="P:proteolysis"/>
    <property type="evidence" value="ECO:0007669"/>
    <property type="project" value="UniProtKB-KW"/>
</dbReference>
<dbReference type="PANTHER" id="PTHR32282">
    <property type="entry name" value="BINDING PROTEIN TRANSPEPTIDASE, PUTATIVE-RELATED"/>
    <property type="match status" value="1"/>
</dbReference>
<dbReference type="Proteomes" id="UP000199496">
    <property type="component" value="Unassembled WGS sequence"/>
</dbReference>
<evidence type="ECO:0000256" key="1">
    <source>
        <dbReference type="ARBA" id="ARBA00002624"/>
    </source>
</evidence>
<dbReference type="Pfam" id="PF00912">
    <property type="entry name" value="Transgly"/>
    <property type="match status" value="1"/>
</dbReference>
<keyword evidence="34" id="KW-1185">Reference proteome</keyword>
<evidence type="ECO:0000313" key="34">
    <source>
        <dbReference type="Proteomes" id="UP000199496"/>
    </source>
</evidence>
<dbReference type="InterPro" id="IPR001460">
    <property type="entry name" value="PCN-bd_Tpept"/>
</dbReference>
<dbReference type="STRING" id="867345.SAMN05421693_10820"/>
<keyword evidence="9" id="KW-0997">Cell inner membrane</keyword>
<evidence type="ECO:0000259" key="31">
    <source>
        <dbReference type="Pfam" id="PF00912"/>
    </source>
</evidence>
<dbReference type="GO" id="GO:0005886">
    <property type="term" value="C:plasma membrane"/>
    <property type="evidence" value="ECO:0007669"/>
    <property type="project" value="UniProtKB-SubCell"/>
</dbReference>
<dbReference type="InterPro" id="IPR031376">
    <property type="entry name" value="PCB_OB"/>
</dbReference>
<comment type="pathway">
    <text evidence="3">Cell wall biogenesis; peptidoglycan biosynthesis.</text>
</comment>